<comment type="similarity">
    <text evidence="1">Belongs to the RutC family.</text>
</comment>
<accession>A0A4P7CWR3</accession>
<dbReference type="AlphaFoldDB" id="A0A4P7CWR3"/>
<dbReference type="InterPro" id="IPR035959">
    <property type="entry name" value="RutC-like_sf"/>
</dbReference>
<dbReference type="SUPFAM" id="SSF55298">
    <property type="entry name" value="YjgF-like"/>
    <property type="match status" value="1"/>
</dbReference>
<evidence type="ECO:0000256" key="1">
    <source>
        <dbReference type="ARBA" id="ARBA00010552"/>
    </source>
</evidence>
<dbReference type="PANTHER" id="PTHR11803">
    <property type="entry name" value="2-IMINOBUTANOATE/2-IMINOPROPANOATE DEAMINASE RIDA"/>
    <property type="match status" value="1"/>
</dbReference>
<dbReference type="PANTHER" id="PTHR11803:SF58">
    <property type="entry name" value="PROTEIN HMF1-RELATED"/>
    <property type="match status" value="1"/>
</dbReference>
<protein>
    <submittedName>
        <fullName evidence="2">RidA family protein</fullName>
    </submittedName>
</protein>
<dbReference type="GO" id="GO:0019239">
    <property type="term" value="F:deaminase activity"/>
    <property type="evidence" value="ECO:0007669"/>
    <property type="project" value="TreeGrafter"/>
</dbReference>
<dbReference type="CDD" id="cd00448">
    <property type="entry name" value="YjgF_YER057c_UK114_family"/>
    <property type="match status" value="1"/>
</dbReference>
<organism evidence="2 3">
    <name type="scientific">Paraburkholderia pallida</name>
    <dbReference type="NCBI Taxonomy" id="2547399"/>
    <lineage>
        <taxon>Bacteria</taxon>
        <taxon>Pseudomonadati</taxon>
        <taxon>Pseudomonadota</taxon>
        <taxon>Betaproteobacteria</taxon>
        <taxon>Burkholderiales</taxon>
        <taxon>Burkholderiaceae</taxon>
        <taxon>Paraburkholderia</taxon>
    </lineage>
</organism>
<dbReference type="Gene3D" id="3.30.1330.40">
    <property type="entry name" value="RutC-like"/>
    <property type="match status" value="1"/>
</dbReference>
<keyword evidence="3" id="KW-1185">Reference proteome</keyword>
<dbReference type="Pfam" id="PF01042">
    <property type="entry name" value="Ribonuc_L-PSP"/>
    <property type="match status" value="1"/>
</dbReference>
<dbReference type="EMBL" id="CP038149">
    <property type="protein sequence ID" value="QBR00649.1"/>
    <property type="molecule type" value="Genomic_DNA"/>
</dbReference>
<name>A0A4P7CWR3_9BURK</name>
<sequence length="139" mass="14453">MAAPRTVAAVPTGLPQSRTAMFEWAVTANGMLYTAQIPVDAEGTVVSGGIEAQAQQVFANLFQTLAAAGATAGDVAQVLVYVTDRAWLPAVNAVWLRYFAAPFPNRASCVVAGLAREEMLVEIVAYACVPVRAGAAVAI</sequence>
<dbReference type="InterPro" id="IPR006175">
    <property type="entry name" value="YjgF/YER057c/UK114"/>
</dbReference>
<dbReference type="KEGG" id="ppai:E1956_16480"/>
<reference evidence="2 3" key="1">
    <citation type="submission" date="2019-03" db="EMBL/GenBank/DDBJ databases">
        <title>Paraburkholderia sp. 7MH5, isolated from subtropical forest soil.</title>
        <authorList>
            <person name="Gao Z.-H."/>
            <person name="Qiu L.-H."/>
        </authorList>
    </citation>
    <scope>NUCLEOTIDE SEQUENCE [LARGE SCALE GENOMIC DNA]</scope>
    <source>
        <strain evidence="2 3">7MH5</strain>
    </source>
</reference>
<gene>
    <name evidence="2" type="ORF">E1956_16480</name>
</gene>
<dbReference type="OrthoDB" id="8655901at2"/>
<dbReference type="Proteomes" id="UP000295727">
    <property type="component" value="Chromosome 2"/>
</dbReference>
<evidence type="ECO:0000313" key="3">
    <source>
        <dbReference type="Proteomes" id="UP000295727"/>
    </source>
</evidence>
<dbReference type="GO" id="GO:0005829">
    <property type="term" value="C:cytosol"/>
    <property type="evidence" value="ECO:0007669"/>
    <property type="project" value="TreeGrafter"/>
</dbReference>
<proteinExistence type="inferred from homology"/>
<evidence type="ECO:0000313" key="2">
    <source>
        <dbReference type="EMBL" id="QBR00649.1"/>
    </source>
</evidence>